<evidence type="ECO:0000256" key="9">
    <source>
        <dbReference type="ARBA" id="ARBA00054940"/>
    </source>
</evidence>
<dbReference type="STRING" id="1160509.A0A3N4IQG9"/>
<dbReference type="GO" id="GO:0046872">
    <property type="term" value="F:metal ion binding"/>
    <property type="evidence" value="ECO:0007669"/>
    <property type="project" value="UniProtKB-KW"/>
</dbReference>
<dbReference type="EMBL" id="ML119662">
    <property type="protein sequence ID" value="RPA83834.1"/>
    <property type="molecule type" value="Genomic_DNA"/>
</dbReference>
<dbReference type="InterPro" id="IPR002637">
    <property type="entry name" value="RdgB/HAM1"/>
</dbReference>
<evidence type="ECO:0000256" key="10">
    <source>
        <dbReference type="ARBA" id="ARBA00093218"/>
    </source>
</evidence>
<comment type="function">
    <text evidence="13">Pyrophosphatase that hydrolyzes non-canonical purine nucleotides such as inosine triphosphate (ITP), deoxyinosine triphosphate (dITP) or xanthosine 5'-triphosphate (XTP) to their respective monophosphate derivatives. The enzyme does not distinguish between the deoxy- and ribose forms. Probably excludes non-canonical purines from RNA and DNA precursor pools, thus preventing their incorporation into RNA and DNA and avoiding chromosomal lesions.</text>
</comment>
<feature type="binding site" evidence="13">
    <location>
        <position position="170"/>
    </location>
    <ligand>
        <name>ITP</name>
        <dbReference type="ChEBI" id="CHEBI:61402"/>
    </ligand>
</feature>
<comment type="catalytic activity">
    <reaction evidence="12">
        <text>N(6)-hydroxy-dATP + H2O = N(6)-hydroxy-dAMP + diphosphate + H(+)</text>
        <dbReference type="Rhea" id="RHEA:83971"/>
        <dbReference type="ChEBI" id="CHEBI:15377"/>
        <dbReference type="ChEBI" id="CHEBI:15378"/>
        <dbReference type="ChEBI" id="CHEBI:33019"/>
        <dbReference type="ChEBI" id="CHEBI:233529"/>
        <dbReference type="ChEBI" id="CHEBI:233530"/>
    </reaction>
    <physiologicalReaction direction="left-to-right" evidence="12">
        <dbReference type="Rhea" id="RHEA:83972"/>
    </physiologicalReaction>
</comment>
<keyword evidence="8 13" id="KW-0464">Manganese</keyword>
<keyword evidence="13" id="KW-0539">Nucleus</keyword>
<dbReference type="InterPro" id="IPR027502">
    <property type="entry name" value="ITPase"/>
</dbReference>
<keyword evidence="16" id="KW-1185">Reference proteome</keyword>
<evidence type="ECO:0000256" key="7">
    <source>
        <dbReference type="ARBA" id="ARBA00023080"/>
    </source>
</evidence>
<dbReference type="GO" id="GO:0035870">
    <property type="term" value="F:dITP diphosphatase activity"/>
    <property type="evidence" value="ECO:0007669"/>
    <property type="project" value="UniProtKB-UniRule"/>
</dbReference>
<protein>
    <recommendedName>
        <fullName evidence="13">Inosine triphosphate pyrophosphatase</fullName>
        <shortName evidence="13">ITPase</shortName>
        <shortName evidence="13">Inosine triphosphatase</shortName>
        <ecNumber evidence="13">3.6.1.66</ecNumber>
    </recommendedName>
    <alternativeName>
        <fullName evidence="13">Non-canonical purine NTP pyrophosphatase</fullName>
    </alternativeName>
    <alternativeName>
        <fullName evidence="13">Non-standard purine NTP pyrophosphatase</fullName>
    </alternativeName>
    <alternativeName>
        <fullName evidence="13">Nucleoside-triphosphate diphosphatase</fullName>
    </alternativeName>
    <alternativeName>
        <fullName evidence="13">Nucleoside-triphosphate pyrophosphatase</fullName>
        <shortName evidence="13">NTPase</shortName>
    </alternativeName>
    <alternativeName>
        <fullName evidence="13">XTP/dITP diphosphatase</fullName>
    </alternativeName>
</protein>
<comment type="catalytic activity">
    <reaction evidence="13">
        <text>XTP + H2O = XMP + diphosphate + H(+)</text>
        <dbReference type="Rhea" id="RHEA:28610"/>
        <dbReference type="ChEBI" id="CHEBI:15377"/>
        <dbReference type="ChEBI" id="CHEBI:15378"/>
        <dbReference type="ChEBI" id="CHEBI:33019"/>
        <dbReference type="ChEBI" id="CHEBI:57464"/>
        <dbReference type="ChEBI" id="CHEBI:61314"/>
        <dbReference type="EC" id="3.6.1.66"/>
    </reaction>
</comment>
<dbReference type="FunFam" id="3.90.950.10:FF:000003">
    <property type="entry name" value="Inosine triphosphate pyrophosphatase"/>
    <property type="match status" value="1"/>
</dbReference>
<comment type="cofactor">
    <cofactor evidence="13">
        <name>Mg(2+)</name>
        <dbReference type="ChEBI" id="CHEBI:18420"/>
    </cofactor>
    <cofactor evidence="13">
        <name>Mn(2+)</name>
        <dbReference type="ChEBI" id="CHEBI:29035"/>
    </cofactor>
    <text evidence="13">Binds 1 divalent metal cation per subunit; can use either Mg(2+) or Mn(2+).</text>
</comment>
<dbReference type="EC" id="3.6.1.66" evidence="13"/>
<dbReference type="AlphaFoldDB" id="A0A3N4IQG9"/>
<evidence type="ECO:0000256" key="14">
    <source>
        <dbReference type="RuleBase" id="RU003781"/>
    </source>
</evidence>
<dbReference type="GO" id="GO:0036220">
    <property type="term" value="F:ITP diphosphatase activity"/>
    <property type="evidence" value="ECO:0007669"/>
    <property type="project" value="UniProtKB-UniRule"/>
</dbReference>
<gene>
    <name evidence="15" type="ORF">BJ508DRAFT_206620</name>
</gene>
<dbReference type="NCBIfam" id="TIGR00042">
    <property type="entry name" value="RdgB/HAM1 family non-canonical purine NTP pyrophosphatase"/>
    <property type="match status" value="1"/>
</dbReference>
<proteinExistence type="inferred from homology"/>
<organism evidence="15 16">
    <name type="scientific">Ascobolus immersus RN42</name>
    <dbReference type="NCBI Taxonomy" id="1160509"/>
    <lineage>
        <taxon>Eukaryota</taxon>
        <taxon>Fungi</taxon>
        <taxon>Dikarya</taxon>
        <taxon>Ascomycota</taxon>
        <taxon>Pezizomycotina</taxon>
        <taxon>Pezizomycetes</taxon>
        <taxon>Pezizales</taxon>
        <taxon>Ascobolaceae</taxon>
        <taxon>Ascobolus</taxon>
    </lineage>
</organism>
<comment type="catalytic activity">
    <reaction evidence="10">
        <text>ITP + H2O = IMP + diphosphate + H(+)</text>
        <dbReference type="Rhea" id="RHEA:29399"/>
        <dbReference type="ChEBI" id="CHEBI:15377"/>
        <dbReference type="ChEBI" id="CHEBI:15378"/>
        <dbReference type="ChEBI" id="CHEBI:33019"/>
        <dbReference type="ChEBI" id="CHEBI:58053"/>
        <dbReference type="ChEBI" id="CHEBI:61402"/>
        <dbReference type="EC" id="3.6.1.66"/>
    </reaction>
    <physiologicalReaction direction="left-to-right" evidence="10">
        <dbReference type="Rhea" id="RHEA:29400"/>
    </physiologicalReaction>
</comment>
<evidence type="ECO:0000256" key="1">
    <source>
        <dbReference type="ARBA" id="ARBA00008023"/>
    </source>
</evidence>
<dbReference type="CDD" id="cd00515">
    <property type="entry name" value="HAM1"/>
    <property type="match status" value="1"/>
</dbReference>
<dbReference type="GO" id="GO:0009204">
    <property type="term" value="P:deoxyribonucleoside triphosphate catabolic process"/>
    <property type="evidence" value="ECO:0007669"/>
    <property type="project" value="UniProtKB-UniRule"/>
</dbReference>
<name>A0A3N4IQG9_ASCIM</name>
<keyword evidence="2 13" id="KW-0963">Cytoplasm</keyword>
<evidence type="ECO:0000256" key="11">
    <source>
        <dbReference type="ARBA" id="ARBA00093255"/>
    </source>
</evidence>
<reference evidence="15 16" key="1">
    <citation type="journal article" date="2018" name="Nat. Ecol. Evol.">
        <title>Pezizomycetes genomes reveal the molecular basis of ectomycorrhizal truffle lifestyle.</title>
        <authorList>
            <person name="Murat C."/>
            <person name="Payen T."/>
            <person name="Noel B."/>
            <person name="Kuo A."/>
            <person name="Morin E."/>
            <person name="Chen J."/>
            <person name="Kohler A."/>
            <person name="Krizsan K."/>
            <person name="Balestrini R."/>
            <person name="Da Silva C."/>
            <person name="Montanini B."/>
            <person name="Hainaut M."/>
            <person name="Levati E."/>
            <person name="Barry K.W."/>
            <person name="Belfiori B."/>
            <person name="Cichocki N."/>
            <person name="Clum A."/>
            <person name="Dockter R.B."/>
            <person name="Fauchery L."/>
            <person name="Guy J."/>
            <person name="Iotti M."/>
            <person name="Le Tacon F."/>
            <person name="Lindquist E.A."/>
            <person name="Lipzen A."/>
            <person name="Malagnac F."/>
            <person name="Mello A."/>
            <person name="Molinier V."/>
            <person name="Miyauchi S."/>
            <person name="Poulain J."/>
            <person name="Riccioni C."/>
            <person name="Rubini A."/>
            <person name="Sitrit Y."/>
            <person name="Splivallo R."/>
            <person name="Traeger S."/>
            <person name="Wang M."/>
            <person name="Zifcakova L."/>
            <person name="Wipf D."/>
            <person name="Zambonelli A."/>
            <person name="Paolocci F."/>
            <person name="Nowrousian M."/>
            <person name="Ottonello S."/>
            <person name="Baldrian P."/>
            <person name="Spatafora J.W."/>
            <person name="Henrissat B."/>
            <person name="Nagy L.G."/>
            <person name="Aury J.M."/>
            <person name="Wincker P."/>
            <person name="Grigoriev I.V."/>
            <person name="Bonfante P."/>
            <person name="Martin F.M."/>
        </authorList>
    </citation>
    <scope>NUCLEOTIDE SEQUENCE [LARGE SCALE GENOMIC DNA]</scope>
    <source>
        <strain evidence="15 16">RN42</strain>
    </source>
</reference>
<feature type="binding site" evidence="13">
    <location>
        <position position="55"/>
    </location>
    <ligand>
        <name>ITP</name>
        <dbReference type="ChEBI" id="CHEBI:61402"/>
    </ligand>
</feature>
<accession>A0A3N4IQG9</accession>
<evidence type="ECO:0000313" key="16">
    <source>
        <dbReference type="Proteomes" id="UP000275078"/>
    </source>
</evidence>
<evidence type="ECO:0000256" key="2">
    <source>
        <dbReference type="ARBA" id="ARBA00022490"/>
    </source>
</evidence>
<evidence type="ECO:0000256" key="5">
    <source>
        <dbReference type="ARBA" id="ARBA00022801"/>
    </source>
</evidence>
<dbReference type="SUPFAM" id="SSF52972">
    <property type="entry name" value="ITPase-like"/>
    <property type="match status" value="1"/>
</dbReference>
<feature type="binding site" evidence="13">
    <location>
        <begin position="71"/>
        <end position="72"/>
    </location>
    <ligand>
        <name>ITP</name>
        <dbReference type="ChEBI" id="CHEBI:61402"/>
    </ligand>
</feature>
<dbReference type="GO" id="GO:0005634">
    <property type="term" value="C:nucleus"/>
    <property type="evidence" value="ECO:0007669"/>
    <property type="project" value="UniProtKB-SubCell"/>
</dbReference>
<dbReference type="Pfam" id="PF01725">
    <property type="entry name" value="Ham1p_like"/>
    <property type="match status" value="1"/>
</dbReference>
<dbReference type="HAMAP" id="MF_03148">
    <property type="entry name" value="HAM1_NTPase"/>
    <property type="match status" value="1"/>
</dbReference>
<dbReference type="InterPro" id="IPR029001">
    <property type="entry name" value="ITPase-like_fam"/>
</dbReference>
<feature type="binding site" evidence="13">
    <location>
        <begin position="175"/>
        <end position="176"/>
    </location>
    <ligand>
        <name>ITP</name>
        <dbReference type="ChEBI" id="CHEBI:61402"/>
    </ligand>
</feature>
<feature type="binding site" evidence="13">
    <location>
        <begin position="147"/>
        <end position="150"/>
    </location>
    <ligand>
        <name>ITP</name>
        <dbReference type="ChEBI" id="CHEBI:61402"/>
    </ligand>
</feature>
<keyword evidence="3 13" id="KW-0479">Metal-binding</keyword>
<keyword evidence="7 13" id="KW-0546">Nucleotide metabolism</keyword>
<comment type="similarity">
    <text evidence="1 13 14">Belongs to the HAM1 NTPase family.</text>
</comment>
<evidence type="ECO:0000256" key="8">
    <source>
        <dbReference type="ARBA" id="ARBA00023211"/>
    </source>
</evidence>
<evidence type="ECO:0000256" key="4">
    <source>
        <dbReference type="ARBA" id="ARBA00022741"/>
    </source>
</evidence>
<keyword evidence="6 13" id="KW-0460">Magnesium</keyword>
<comment type="function">
    <text evidence="9">Pyrophosphatase that hydrolyzes the non-canonical purine nucleotides inosine triphosphate (ITP), deoxyinosine triphosphate (dITP) as well as 2'-deoxy-N-6-hydroxylaminopurine triphosphate (dHAPTP) and xanthosine 5'-triphosphate (XTP) to their respective monophosphate derivatives. The enzyme does not distinguish between the deoxy- and ribose forms. Probably excludes non-canonical purines from RNA and DNA precursor pools, thus preventing their incorporation into RNA and DNA and avoiding chromosomal lesions.</text>
</comment>
<evidence type="ECO:0000313" key="15">
    <source>
        <dbReference type="EMBL" id="RPA83834.1"/>
    </source>
</evidence>
<comment type="subcellular location">
    <subcellularLocation>
        <location evidence="13">Cytoplasm</location>
    </subcellularLocation>
    <subcellularLocation>
        <location evidence="13">Nucleus</location>
    </subcellularLocation>
</comment>
<dbReference type="Proteomes" id="UP000275078">
    <property type="component" value="Unassembled WGS sequence"/>
</dbReference>
<dbReference type="PANTHER" id="PTHR11067:SF9">
    <property type="entry name" value="INOSINE TRIPHOSPHATE PYROPHOSPHATASE"/>
    <property type="match status" value="1"/>
</dbReference>
<dbReference type="OrthoDB" id="6288734at2759"/>
<evidence type="ECO:0000256" key="12">
    <source>
        <dbReference type="ARBA" id="ARBA00093271"/>
    </source>
</evidence>
<dbReference type="Gene3D" id="3.90.950.10">
    <property type="match status" value="1"/>
</dbReference>
<comment type="subunit">
    <text evidence="13">Homodimer.</text>
</comment>
<feature type="binding site" evidence="13">
    <location>
        <begin position="14"/>
        <end position="19"/>
    </location>
    <ligand>
        <name>ITP</name>
        <dbReference type="ChEBI" id="CHEBI:61402"/>
    </ligand>
</feature>
<keyword evidence="5 13" id="KW-0378">Hydrolase</keyword>
<dbReference type="PANTHER" id="PTHR11067">
    <property type="entry name" value="INOSINE TRIPHOSPHATE PYROPHOSPHATASE/HAM1 PROTEIN"/>
    <property type="match status" value="1"/>
</dbReference>
<dbReference type="GO" id="GO:0009117">
    <property type="term" value="P:nucleotide metabolic process"/>
    <property type="evidence" value="ECO:0007669"/>
    <property type="project" value="UniProtKB-KW"/>
</dbReference>
<dbReference type="GO" id="GO:0000166">
    <property type="term" value="F:nucleotide binding"/>
    <property type="evidence" value="ECO:0007669"/>
    <property type="project" value="UniProtKB-KW"/>
</dbReference>
<feature type="binding site" evidence="13">
    <location>
        <position position="71"/>
    </location>
    <ligand>
        <name>Mg(2+)</name>
        <dbReference type="ChEBI" id="CHEBI:18420"/>
    </ligand>
</feature>
<sequence>MPQFTAERPLTFVTGNAGKLREFKQILGDSFPIVNLAVDTEEIQEETLEKISEAKCRQAAAAVNGPVLVEDTALCFNALGGLPGAYIKWFLQKLGHDGLNKMLAGFEDKSAEAVCTFAYSAGPGQEVKIFQGRTDGRIVPARGPANFGWDPIFEEKASGMTYAEMEKDQKNKCSHRGKALVKVREFLESA</sequence>
<evidence type="ECO:0000256" key="6">
    <source>
        <dbReference type="ARBA" id="ARBA00022842"/>
    </source>
</evidence>
<dbReference type="GO" id="GO:0005737">
    <property type="term" value="C:cytoplasm"/>
    <property type="evidence" value="ECO:0007669"/>
    <property type="project" value="UniProtKB-SubCell"/>
</dbReference>
<evidence type="ECO:0000256" key="3">
    <source>
        <dbReference type="ARBA" id="ARBA00022723"/>
    </source>
</evidence>
<keyword evidence="4 13" id="KW-0547">Nucleotide-binding</keyword>
<evidence type="ECO:0000256" key="13">
    <source>
        <dbReference type="HAMAP-Rule" id="MF_03148"/>
    </source>
</evidence>
<dbReference type="GO" id="GO:0036222">
    <property type="term" value="F:XTP diphosphatase activity"/>
    <property type="evidence" value="ECO:0007669"/>
    <property type="project" value="UniProtKB-UniRule"/>
</dbReference>
<comment type="catalytic activity">
    <reaction evidence="11">
        <text>dITP + H2O = dIMP + diphosphate + H(+)</text>
        <dbReference type="Rhea" id="RHEA:28342"/>
        <dbReference type="ChEBI" id="CHEBI:15377"/>
        <dbReference type="ChEBI" id="CHEBI:15378"/>
        <dbReference type="ChEBI" id="CHEBI:33019"/>
        <dbReference type="ChEBI" id="CHEBI:61194"/>
        <dbReference type="ChEBI" id="CHEBI:61382"/>
        <dbReference type="EC" id="3.6.1.66"/>
    </reaction>
    <physiologicalReaction direction="left-to-right" evidence="11">
        <dbReference type="Rhea" id="RHEA:28343"/>
    </physiologicalReaction>
</comment>
<feature type="binding site" evidence="13">
    <location>
        <position position="42"/>
    </location>
    <ligand>
        <name>Mg(2+)</name>
        <dbReference type="ChEBI" id="CHEBI:18420"/>
    </ligand>
</feature>